<feature type="region of interest" description="Disordered" evidence="6">
    <location>
        <begin position="966"/>
        <end position="1008"/>
    </location>
</feature>
<feature type="region of interest" description="Disordered" evidence="6">
    <location>
        <begin position="111"/>
        <end position="138"/>
    </location>
</feature>
<dbReference type="Proteomes" id="UP000827284">
    <property type="component" value="Unassembled WGS sequence"/>
</dbReference>
<keyword evidence="8" id="KW-1185">Reference proteome</keyword>
<evidence type="ECO:0008006" key="9">
    <source>
        <dbReference type="Google" id="ProtNLM"/>
    </source>
</evidence>
<feature type="repeat" description="PPR" evidence="5">
    <location>
        <begin position="679"/>
        <end position="713"/>
    </location>
</feature>
<comment type="caution">
    <text evidence="7">The sequence shown here is derived from an EMBL/GenBank/DDBJ whole genome shotgun (WGS) entry which is preliminary data.</text>
</comment>
<accession>A0A9P3H940</accession>
<feature type="compositionally biased region" description="Polar residues" evidence="6">
    <location>
        <begin position="522"/>
        <end position="532"/>
    </location>
</feature>
<feature type="compositionally biased region" description="Basic and acidic residues" evidence="6">
    <location>
        <begin position="966"/>
        <end position="983"/>
    </location>
</feature>
<protein>
    <recommendedName>
        <fullName evidence="9">Pentacotripeptide-repeat region of PRORP domain-containing protein</fullName>
    </recommendedName>
</protein>
<comment type="subunit">
    <text evidence="4">Binds to mitochondrial small subunit 15S rRNA.</text>
</comment>
<dbReference type="PROSITE" id="PS51375">
    <property type="entry name" value="PPR"/>
    <property type="match status" value="1"/>
</dbReference>
<evidence type="ECO:0000313" key="8">
    <source>
        <dbReference type="Proteomes" id="UP000827284"/>
    </source>
</evidence>
<evidence type="ECO:0000256" key="4">
    <source>
        <dbReference type="ARBA" id="ARBA00044511"/>
    </source>
</evidence>
<evidence type="ECO:0000256" key="2">
    <source>
        <dbReference type="ARBA" id="ARBA00022737"/>
    </source>
</evidence>
<dbReference type="NCBIfam" id="TIGR00756">
    <property type="entry name" value="PPR"/>
    <property type="match status" value="1"/>
</dbReference>
<feature type="compositionally biased region" description="Low complexity" evidence="6">
    <location>
        <begin position="1169"/>
        <end position="1188"/>
    </location>
</feature>
<keyword evidence="2" id="KW-0677">Repeat</keyword>
<dbReference type="PANTHER" id="PTHR47447:SF23">
    <property type="entry name" value="PENTACOTRIPEPTIDE-REPEAT REGION OF PRORP DOMAIN-CONTAINING PROTEIN"/>
    <property type="match status" value="1"/>
</dbReference>
<feature type="region of interest" description="Disordered" evidence="6">
    <location>
        <begin position="517"/>
        <end position="560"/>
    </location>
</feature>
<evidence type="ECO:0000313" key="7">
    <source>
        <dbReference type="EMBL" id="GJJ72456.1"/>
    </source>
</evidence>
<evidence type="ECO:0000256" key="3">
    <source>
        <dbReference type="ARBA" id="ARBA00044493"/>
    </source>
</evidence>
<reference evidence="7" key="1">
    <citation type="submission" date="2021-11" db="EMBL/GenBank/DDBJ databases">
        <authorList>
            <person name="Herlambang A."/>
            <person name="Guo Y."/>
            <person name="Takashima Y."/>
            <person name="Nishizawa T."/>
        </authorList>
    </citation>
    <scope>NUCLEOTIDE SEQUENCE</scope>
    <source>
        <strain evidence="7">E1425</strain>
    </source>
</reference>
<feature type="compositionally biased region" description="Polar residues" evidence="6">
    <location>
        <begin position="120"/>
        <end position="132"/>
    </location>
</feature>
<evidence type="ECO:0000256" key="6">
    <source>
        <dbReference type="SAM" id="MobiDB-lite"/>
    </source>
</evidence>
<dbReference type="Gene3D" id="1.25.40.10">
    <property type="entry name" value="Tetratricopeptide repeat domain"/>
    <property type="match status" value="2"/>
</dbReference>
<proteinExistence type="inferred from homology"/>
<feature type="region of interest" description="Disordered" evidence="6">
    <location>
        <begin position="1143"/>
        <end position="1227"/>
    </location>
</feature>
<dbReference type="PANTHER" id="PTHR47447">
    <property type="entry name" value="OS03G0856100 PROTEIN"/>
    <property type="match status" value="1"/>
</dbReference>
<comment type="similarity">
    <text evidence="1">Belongs to the CCM1 family.</text>
</comment>
<dbReference type="InterPro" id="IPR011990">
    <property type="entry name" value="TPR-like_helical_dom_sf"/>
</dbReference>
<dbReference type="AlphaFoldDB" id="A0A9P3H940"/>
<evidence type="ECO:0000256" key="5">
    <source>
        <dbReference type="PROSITE-ProRule" id="PRU00708"/>
    </source>
</evidence>
<feature type="region of interest" description="Disordered" evidence="6">
    <location>
        <begin position="63"/>
        <end position="97"/>
    </location>
</feature>
<sequence>MSLPGMRPNSIRHVLTGSAPQRNASAAMNQIQSSFPDFWQKCFQRAFARSFHSRPPRIHHCGVLMSRAPPPPTSTSLVGDSAGRTRHLEGPAQQHQLKRAYGQQAALVLKRSSKGPHSARLQSTPDPTSPIVSQGLDKKPPEVHVAGGGKMGELQSAIKRRDLQTAYKYYQELRSRGAFSTSNPNLCHPRNYLFRTLCRLAQLIHKARLELTAKPSSVPASQHNHTKQLQKLEAQRRQVLKDIEPYFEKESPATGYLTVSQRRLALVDAMAESQANIEFSFSTGSETYLKDRREALKVLEDWALATAEPKKIFATPTGVAYSESITAILEQDLIRGITKLMRLLVHSHTFLVKSMLETIPENFGIPTTVSMHVALLRYYSMFGRDGYRDTMSIFTQMDQTPNLNWRQEPVLYDYLMYALSHLPGNEPKAEMLIQGMLSRDIAPRATTMKAAILCAARSGDLEACSRYIARMQQDWNLSLSERMKAILLYACAKRGDFDGALEIMEQLDHSGKLVQDKLKRNGPSNHRLSTNCSRRKIRSGKSNDSPVQATGGDNGSITAPTIDTERSRFITPKMQDILSSDDIINNSNILLALINQTRTRRERMNKTSSEISPKQSQAFLKEEVSKVLELFTLITKDPKQTDTQLYTIMMQYLSTLPSPLPGMMYLYRDMQASERTKPNAITYRILLEACAEQMDMEQGRELWEQMKNDNIPAFGFVRASYVKGWGRAGYLQTAEWFAREGLALQRAAEKENEVLWWKMKHENDGGSRRLGRRERALFMSSSALTTGYRQYEHGQQPQQPQQHQALQVPEIINLTVLHELMRANRLHNRPKRVVNIFKQIDAGKWGIKIRPNQHTLSIVLQACSSPVADSQCVDQAIDLVERFLKKLKDRLEPRRHIPRLQPLLSSLPSSPSHERNGANIKLELEDFLSTPVIEDHSKTKSAETIDREPIPRSSSVWSSWWTSSERTNKDDRDIEPDFHDTNSRDGYAAVDMGDDDDMDGEDNGSSDVFGLPTIGTEPSSSHHAGSIPCLSAENYECYLAMLAQHHRQEKMVEVWDAMMAAYASMDLTHGIRDADSYDFTSIASKHEHRYRGPPRVQTVNILVEALENVQWGVQPIRKIQRDLETFWPDQDWSLAGRMRRVGGVSGSQSAGALENSPGRSGNDLLRTGLSHSDSDSLTTSSEGTASAGSGFGGPRQRSDRHYLDEDEDDFENGDGFLATGAGGRFWK</sequence>
<dbReference type="Pfam" id="PF01535">
    <property type="entry name" value="PPR"/>
    <property type="match status" value="2"/>
</dbReference>
<evidence type="ECO:0000256" key="1">
    <source>
        <dbReference type="ARBA" id="ARBA00006192"/>
    </source>
</evidence>
<comment type="function">
    <text evidence="3">Regulates mitochondrial small subunit maturation by controlling 15S rRNA 5'-end processing. Localizes to the 5' precursor of the 15S rRNA in a position that is subsequently occupied by mS47 in the mature yeast mtSSU. Uses structure and sequence-specific RNA recognition, binding to a single-stranded region of the precursor and specifically recognizing bases -6 to -1. The exchange of Ccm1 for mS47 is coupled to the irreversible removal of precursor rRNA that is accompanied by conformational changes of the mitoribosomal proteins uS5m and mS26. These conformational changes signal completion of 5'-end rRNA processing through protection of the mature 5'-end of the 15S rRNA and stabilization of mS47. The removal of the 5' precursor together with the dissociation of Ccm1 may be catalyzed by the 5'-3' exoribonuclease Pet127. Involved in the specific removal of group I introns in mitochondrial encoded transcripts.</text>
</comment>
<feature type="compositionally biased region" description="Acidic residues" evidence="6">
    <location>
        <begin position="992"/>
        <end position="1004"/>
    </location>
</feature>
<dbReference type="InterPro" id="IPR002885">
    <property type="entry name" value="PPR_rpt"/>
</dbReference>
<dbReference type="OrthoDB" id="185373at2759"/>
<reference evidence="7" key="2">
    <citation type="journal article" date="2022" name="Microbiol. Resour. Announc.">
        <title>Whole-Genome Sequence of Entomortierella parvispora E1425, a Mucoromycotan Fungus Associated with Burkholderiaceae-Related Endosymbiotic Bacteria.</title>
        <authorList>
            <person name="Herlambang A."/>
            <person name="Guo Y."/>
            <person name="Takashima Y."/>
            <person name="Narisawa K."/>
            <person name="Ohta H."/>
            <person name="Nishizawa T."/>
        </authorList>
    </citation>
    <scope>NUCLEOTIDE SEQUENCE</scope>
    <source>
        <strain evidence="7">E1425</strain>
    </source>
</reference>
<gene>
    <name evidence="7" type="ORF">EMPS_04813</name>
</gene>
<organism evidence="7 8">
    <name type="scientific">Entomortierella parvispora</name>
    <dbReference type="NCBI Taxonomy" id="205924"/>
    <lineage>
        <taxon>Eukaryota</taxon>
        <taxon>Fungi</taxon>
        <taxon>Fungi incertae sedis</taxon>
        <taxon>Mucoromycota</taxon>
        <taxon>Mortierellomycotina</taxon>
        <taxon>Mortierellomycetes</taxon>
        <taxon>Mortierellales</taxon>
        <taxon>Mortierellaceae</taxon>
        <taxon>Entomortierella</taxon>
    </lineage>
</organism>
<dbReference type="EMBL" id="BQFW01000007">
    <property type="protein sequence ID" value="GJJ72456.1"/>
    <property type="molecule type" value="Genomic_DNA"/>
</dbReference>
<name>A0A9P3H940_9FUNG</name>